<feature type="region of interest" description="Disordered" evidence="1">
    <location>
        <begin position="1"/>
        <end position="49"/>
    </location>
</feature>
<organism evidence="3 4">
    <name type="scientific">Drosophila madeirensis</name>
    <name type="common">Fruit fly</name>
    <dbReference type="NCBI Taxonomy" id="30013"/>
    <lineage>
        <taxon>Eukaryota</taxon>
        <taxon>Metazoa</taxon>
        <taxon>Ecdysozoa</taxon>
        <taxon>Arthropoda</taxon>
        <taxon>Hexapoda</taxon>
        <taxon>Insecta</taxon>
        <taxon>Pterygota</taxon>
        <taxon>Neoptera</taxon>
        <taxon>Endopterygota</taxon>
        <taxon>Diptera</taxon>
        <taxon>Brachycera</taxon>
        <taxon>Muscomorpha</taxon>
        <taxon>Ephydroidea</taxon>
        <taxon>Drosophilidae</taxon>
        <taxon>Drosophila</taxon>
        <taxon>Sophophora</taxon>
    </lineage>
</organism>
<proteinExistence type="predicted"/>
<sequence>MDEIGGQEHPKPKHMGKPTADVENSCPEKADLDQELIETEKKNHEEEKTEKDLLIRNARLGILELINENETQGTAPDHAQFYLKEILEEQKTNSDQEDDLIEAMPMGEDDATKKWIKEYKEKNPMTILSDEDLEHLANGESIFLEMTHDQMQQYNAEQDLRLQIYLFLCNGFVNGLLMAVGCLMVGTTLDYLFR</sequence>
<dbReference type="EMBL" id="AP029266">
    <property type="protein sequence ID" value="BFG01013.1"/>
    <property type="molecule type" value="Genomic_DNA"/>
</dbReference>
<name>A0AAU9FY11_DROMD</name>
<gene>
    <name evidence="3" type="ORF">DMAD_00865</name>
</gene>
<keyword evidence="2" id="KW-0472">Membrane</keyword>
<feature type="compositionally biased region" description="Basic and acidic residues" evidence="1">
    <location>
        <begin position="1"/>
        <end position="10"/>
    </location>
</feature>
<dbReference type="Proteomes" id="UP001500889">
    <property type="component" value="Chromosome A"/>
</dbReference>
<evidence type="ECO:0000256" key="1">
    <source>
        <dbReference type="SAM" id="MobiDB-lite"/>
    </source>
</evidence>
<reference evidence="3 4" key="1">
    <citation type="submission" date="2024-02" db="EMBL/GenBank/DDBJ databases">
        <title>A chromosome-level genome assembly of Drosophila madeirensis, a fruit fly species endemic to Madeira island.</title>
        <authorList>
            <person name="Tomihara K."/>
            <person name="Llopart A."/>
            <person name="Yamamoto D."/>
        </authorList>
    </citation>
    <scope>NUCLEOTIDE SEQUENCE [LARGE SCALE GENOMIC DNA]</scope>
    <source>
        <strain evidence="3 4">RF1</strain>
    </source>
</reference>
<dbReference type="AlphaFoldDB" id="A0AAU9FY11"/>
<keyword evidence="2" id="KW-0812">Transmembrane</keyword>
<keyword evidence="4" id="KW-1185">Reference proteome</keyword>
<evidence type="ECO:0000256" key="2">
    <source>
        <dbReference type="SAM" id="Phobius"/>
    </source>
</evidence>
<feature type="compositionally biased region" description="Basic and acidic residues" evidence="1">
    <location>
        <begin position="26"/>
        <end position="49"/>
    </location>
</feature>
<accession>A0AAU9FY11</accession>
<feature type="transmembrane region" description="Helical" evidence="2">
    <location>
        <begin position="164"/>
        <end position="193"/>
    </location>
</feature>
<evidence type="ECO:0000313" key="3">
    <source>
        <dbReference type="EMBL" id="BFG01013.1"/>
    </source>
</evidence>
<evidence type="ECO:0000313" key="4">
    <source>
        <dbReference type="Proteomes" id="UP001500889"/>
    </source>
</evidence>
<protein>
    <submittedName>
        <fullName evidence="3">Uncharacterized protein</fullName>
    </submittedName>
</protein>
<keyword evidence="2" id="KW-1133">Transmembrane helix</keyword>